<accession>A0A941EAI0</accession>
<comment type="caution">
    <text evidence="7">The sequence shown here is derived from an EMBL/GenBank/DDBJ whole genome shotgun (WGS) entry which is preliminary data.</text>
</comment>
<protein>
    <submittedName>
        <fullName evidence="7">NUDIX domain-containing protein</fullName>
    </submittedName>
</protein>
<evidence type="ECO:0000259" key="6">
    <source>
        <dbReference type="PROSITE" id="PS51462"/>
    </source>
</evidence>
<dbReference type="GO" id="GO:0016787">
    <property type="term" value="F:hydrolase activity"/>
    <property type="evidence" value="ECO:0007669"/>
    <property type="project" value="UniProtKB-KW"/>
</dbReference>
<dbReference type="InterPro" id="IPR020476">
    <property type="entry name" value="Nudix_hydrolase"/>
</dbReference>
<evidence type="ECO:0000313" key="8">
    <source>
        <dbReference type="Proteomes" id="UP000676325"/>
    </source>
</evidence>
<dbReference type="AlphaFoldDB" id="A0A941EAI0"/>
<reference evidence="7" key="1">
    <citation type="submission" date="2021-04" db="EMBL/GenBank/DDBJ databases">
        <title>Genome based classification of Actinospica acidithermotolerans sp. nov., an actinobacterium isolated from an Indonesian hot spring.</title>
        <authorList>
            <person name="Kusuma A.B."/>
            <person name="Putra K.E."/>
            <person name="Nafisah S."/>
            <person name="Loh J."/>
            <person name="Nouioui I."/>
            <person name="Goodfellow M."/>
        </authorList>
    </citation>
    <scope>NUCLEOTIDE SEQUENCE</scope>
    <source>
        <strain evidence="7">MGRD01-02</strain>
    </source>
</reference>
<keyword evidence="4" id="KW-0460">Magnesium</keyword>
<dbReference type="InterPro" id="IPR020084">
    <property type="entry name" value="NUDIX_hydrolase_CS"/>
</dbReference>
<gene>
    <name evidence="7" type="ORF">KDK95_04245</name>
</gene>
<dbReference type="SUPFAM" id="SSF55811">
    <property type="entry name" value="Nudix"/>
    <property type="match status" value="1"/>
</dbReference>
<name>A0A941EAI0_9ACTN</name>
<organism evidence="7 8">
    <name type="scientific">Actinospica acidithermotolerans</name>
    <dbReference type="NCBI Taxonomy" id="2828514"/>
    <lineage>
        <taxon>Bacteria</taxon>
        <taxon>Bacillati</taxon>
        <taxon>Actinomycetota</taxon>
        <taxon>Actinomycetes</taxon>
        <taxon>Catenulisporales</taxon>
        <taxon>Actinospicaceae</taxon>
        <taxon>Actinospica</taxon>
    </lineage>
</organism>
<dbReference type="PROSITE" id="PS00893">
    <property type="entry name" value="NUDIX_BOX"/>
    <property type="match status" value="1"/>
</dbReference>
<comment type="similarity">
    <text evidence="2 5">Belongs to the Nudix hydrolase family.</text>
</comment>
<sequence>MSDAKVWKNRIAGRVILLNDEDRVLLFEGFDPAEPDAPWWFTPGGGVEPDETPREAAARELFEETGLTVAPDDLGEQVYQDYVEFSFDGVALHQHNHFFALRTSASDITTTGFDEMEQRTHLGHRWWSADELAASSVTYFPEELAELLGRLVDTQQTEPAESVERAEFA</sequence>
<evidence type="ECO:0000256" key="4">
    <source>
        <dbReference type="ARBA" id="ARBA00022842"/>
    </source>
</evidence>
<dbReference type="Proteomes" id="UP000676325">
    <property type="component" value="Unassembled WGS sequence"/>
</dbReference>
<dbReference type="CDD" id="cd04685">
    <property type="entry name" value="NUDIX_Hydrolase"/>
    <property type="match status" value="1"/>
</dbReference>
<dbReference type="EMBL" id="JAGSOH010000006">
    <property type="protein sequence ID" value="MBR7825504.1"/>
    <property type="molecule type" value="Genomic_DNA"/>
</dbReference>
<evidence type="ECO:0000256" key="3">
    <source>
        <dbReference type="ARBA" id="ARBA00022801"/>
    </source>
</evidence>
<comment type="cofactor">
    <cofactor evidence="1">
        <name>Mg(2+)</name>
        <dbReference type="ChEBI" id="CHEBI:18420"/>
    </cofactor>
</comment>
<dbReference type="Gene3D" id="3.90.79.10">
    <property type="entry name" value="Nucleoside Triphosphate Pyrophosphohydrolase"/>
    <property type="match status" value="1"/>
</dbReference>
<dbReference type="RefSeq" id="WP_212516654.1">
    <property type="nucleotide sequence ID" value="NZ_JAGSOH010000006.1"/>
</dbReference>
<feature type="domain" description="Nudix hydrolase" evidence="6">
    <location>
        <begin position="8"/>
        <end position="150"/>
    </location>
</feature>
<dbReference type="Pfam" id="PF00293">
    <property type="entry name" value="NUDIX"/>
    <property type="match status" value="1"/>
</dbReference>
<dbReference type="InterPro" id="IPR000086">
    <property type="entry name" value="NUDIX_hydrolase_dom"/>
</dbReference>
<dbReference type="PANTHER" id="PTHR43046:SF12">
    <property type="entry name" value="GDP-MANNOSE MANNOSYL HYDROLASE"/>
    <property type="match status" value="1"/>
</dbReference>
<dbReference type="PANTHER" id="PTHR43046">
    <property type="entry name" value="GDP-MANNOSE MANNOSYL HYDROLASE"/>
    <property type="match status" value="1"/>
</dbReference>
<dbReference type="PRINTS" id="PR00502">
    <property type="entry name" value="NUDIXFAMILY"/>
</dbReference>
<evidence type="ECO:0000256" key="1">
    <source>
        <dbReference type="ARBA" id="ARBA00001946"/>
    </source>
</evidence>
<dbReference type="InterPro" id="IPR015797">
    <property type="entry name" value="NUDIX_hydrolase-like_dom_sf"/>
</dbReference>
<dbReference type="PROSITE" id="PS51462">
    <property type="entry name" value="NUDIX"/>
    <property type="match status" value="1"/>
</dbReference>
<evidence type="ECO:0000313" key="7">
    <source>
        <dbReference type="EMBL" id="MBR7825504.1"/>
    </source>
</evidence>
<evidence type="ECO:0000256" key="2">
    <source>
        <dbReference type="ARBA" id="ARBA00005582"/>
    </source>
</evidence>
<keyword evidence="8" id="KW-1185">Reference proteome</keyword>
<evidence type="ECO:0000256" key="5">
    <source>
        <dbReference type="RuleBase" id="RU003476"/>
    </source>
</evidence>
<proteinExistence type="inferred from homology"/>
<keyword evidence="3 5" id="KW-0378">Hydrolase</keyword>